<comment type="caution">
    <text evidence="1">The sequence shown here is derived from an EMBL/GenBank/DDBJ whole genome shotgun (WGS) entry which is preliminary data.</text>
</comment>
<dbReference type="EMBL" id="VSSQ01001335">
    <property type="protein sequence ID" value="MPM07442.1"/>
    <property type="molecule type" value="Genomic_DNA"/>
</dbReference>
<protein>
    <submittedName>
        <fullName evidence="1">Uncharacterized protein</fullName>
    </submittedName>
</protein>
<proteinExistence type="predicted"/>
<dbReference type="AlphaFoldDB" id="A0A644WUE3"/>
<gene>
    <name evidence="1" type="ORF">SDC9_53748</name>
</gene>
<name>A0A644WUE3_9ZZZZ</name>
<evidence type="ECO:0000313" key="1">
    <source>
        <dbReference type="EMBL" id="MPM07442.1"/>
    </source>
</evidence>
<sequence>MKRFQVIKQLIAAKGTEYSISVETDKNYKRVTGICMYSDPVYSNNVNVLFTSPLKIDNREIFPENFDSALLFPVEDNKVFTKIDEKADGSKIEVSVIDNNNAFAAHYLTIVLQLENDDEKN</sequence>
<accession>A0A644WUE3</accession>
<reference evidence="1" key="1">
    <citation type="submission" date="2019-08" db="EMBL/GenBank/DDBJ databases">
        <authorList>
            <person name="Kucharzyk K."/>
            <person name="Murdoch R.W."/>
            <person name="Higgins S."/>
            <person name="Loffler F."/>
        </authorList>
    </citation>
    <scope>NUCLEOTIDE SEQUENCE</scope>
</reference>
<organism evidence="1">
    <name type="scientific">bioreactor metagenome</name>
    <dbReference type="NCBI Taxonomy" id="1076179"/>
    <lineage>
        <taxon>unclassified sequences</taxon>
        <taxon>metagenomes</taxon>
        <taxon>ecological metagenomes</taxon>
    </lineage>
</organism>